<dbReference type="EMBL" id="CDMZ01003561">
    <property type="protein sequence ID" value="CEM46810.1"/>
    <property type="molecule type" value="Genomic_DNA"/>
</dbReference>
<protein>
    <submittedName>
        <fullName evidence="1">Uncharacterized protein</fullName>
    </submittedName>
</protein>
<dbReference type="VEuPathDB" id="CryptoDB:Cvel_30531"/>
<sequence>MTKVDKHVARLLCGMKDEEVSGARRVSQLIVLGRKDLLTAPLSHLLSAKPPDDEPQLQNVYVEGAELFKAQFEPAVPLLAGTPLERSYLWAPSTRSALYGRLKFGKMRSPFRCSDIKKGRIFPDRDSTKFDSISDVSQLETDVMFFADEEKDEKFFSHPRCNMWFRTSDGEVW</sequence>
<name>A0A0G4HR87_9ALVE</name>
<gene>
    <name evidence="1" type="ORF">Cvel_30531</name>
</gene>
<accession>A0A0G4HR87</accession>
<reference evidence="1" key="1">
    <citation type="submission" date="2014-11" db="EMBL/GenBank/DDBJ databases">
        <authorList>
            <person name="Otto D Thomas"/>
            <person name="Naeem Raeece"/>
        </authorList>
    </citation>
    <scope>NUCLEOTIDE SEQUENCE</scope>
</reference>
<dbReference type="PhylomeDB" id="A0A0G4HR87"/>
<organism evidence="1">
    <name type="scientific">Chromera velia CCMP2878</name>
    <dbReference type="NCBI Taxonomy" id="1169474"/>
    <lineage>
        <taxon>Eukaryota</taxon>
        <taxon>Sar</taxon>
        <taxon>Alveolata</taxon>
        <taxon>Colpodellida</taxon>
        <taxon>Chromeraceae</taxon>
        <taxon>Chromera</taxon>
    </lineage>
</organism>
<dbReference type="AlphaFoldDB" id="A0A0G4HR87"/>
<proteinExistence type="predicted"/>
<evidence type="ECO:0000313" key="1">
    <source>
        <dbReference type="EMBL" id="CEM46810.1"/>
    </source>
</evidence>